<feature type="transmembrane region" description="Helical" evidence="1">
    <location>
        <begin position="139"/>
        <end position="157"/>
    </location>
</feature>
<gene>
    <name evidence="2" type="ORF">Poly51_26830</name>
</gene>
<proteinExistence type="predicted"/>
<evidence type="ECO:0000313" key="3">
    <source>
        <dbReference type="Proteomes" id="UP000318288"/>
    </source>
</evidence>
<accession>A0A5C6F9F3</accession>
<sequence>MTPPLGGSGTLVIAIAFGLAAGALVGIQPSVNGHLGRHVVHPLQASLISFASGTAILMVMSVAGGIFPPRFTMSPFSMPWWVWAGGAMGVFMVTSSLILVPRIGSLPWFAAIMTGQVVAAVLLDHYGWLGNDRAVASPVRLAGAGLLIAGLGLIVYAKHSEHLSPSVSIETAADTTHANSADSDPKS</sequence>
<feature type="transmembrane region" description="Helical" evidence="1">
    <location>
        <begin position="6"/>
        <end position="27"/>
    </location>
</feature>
<dbReference type="GO" id="GO:0005886">
    <property type="term" value="C:plasma membrane"/>
    <property type="evidence" value="ECO:0007669"/>
    <property type="project" value="TreeGrafter"/>
</dbReference>
<protein>
    <recommendedName>
        <fullName evidence="4">Inner membrane protein YdcZ</fullName>
    </recommendedName>
</protein>
<dbReference type="AlphaFoldDB" id="A0A5C6F9F3"/>
<keyword evidence="1" id="KW-0812">Transmembrane</keyword>
<feature type="transmembrane region" description="Helical" evidence="1">
    <location>
        <begin position="80"/>
        <end position="99"/>
    </location>
</feature>
<dbReference type="Proteomes" id="UP000318288">
    <property type="component" value="Unassembled WGS sequence"/>
</dbReference>
<dbReference type="Pfam" id="PF04657">
    <property type="entry name" value="DMT_YdcZ"/>
    <property type="match status" value="1"/>
</dbReference>
<dbReference type="PANTHER" id="PTHR34821">
    <property type="entry name" value="INNER MEMBRANE PROTEIN YDCZ"/>
    <property type="match status" value="1"/>
</dbReference>
<feature type="transmembrane region" description="Helical" evidence="1">
    <location>
        <begin position="106"/>
        <end position="127"/>
    </location>
</feature>
<dbReference type="RefSeq" id="WP_246114461.1">
    <property type="nucleotide sequence ID" value="NZ_SJPW01000003.1"/>
</dbReference>
<name>A0A5C6F9F3_9BACT</name>
<dbReference type="EMBL" id="SJPW01000003">
    <property type="protein sequence ID" value="TWU56766.1"/>
    <property type="molecule type" value="Genomic_DNA"/>
</dbReference>
<dbReference type="InterPro" id="IPR006750">
    <property type="entry name" value="YdcZ"/>
</dbReference>
<keyword evidence="3" id="KW-1185">Reference proteome</keyword>
<keyword evidence="1" id="KW-1133">Transmembrane helix</keyword>
<keyword evidence="1" id="KW-0472">Membrane</keyword>
<feature type="transmembrane region" description="Helical" evidence="1">
    <location>
        <begin position="47"/>
        <end position="68"/>
    </location>
</feature>
<comment type="caution">
    <text evidence="2">The sequence shown here is derived from an EMBL/GenBank/DDBJ whole genome shotgun (WGS) entry which is preliminary data.</text>
</comment>
<evidence type="ECO:0000256" key="1">
    <source>
        <dbReference type="SAM" id="Phobius"/>
    </source>
</evidence>
<reference evidence="2 3" key="1">
    <citation type="submission" date="2019-02" db="EMBL/GenBank/DDBJ databases">
        <title>Deep-cultivation of Planctomycetes and their phenomic and genomic characterization uncovers novel biology.</title>
        <authorList>
            <person name="Wiegand S."/>
            <person name="Jogler M."/>
            <person name="Boedeker C."/>
            <person name="Pinto D."/>
            <person name="Vollmers J."/>
            <person name="Rivas-Marin E."/>
            <person name="Kohn T."/>
            <person name="Peeters S.H."/>
            <person name="Heuer A."/>
            <person name="Rast P."/>
            <person name="Oberbeckmann S."/>
            <person name="Bunk B."/>
            <person name="Jeske O."/>
            <person name="Meyerdierks A."/>
            <person name="Storesund J.E."/>
            <person name="Kallscheuer N."/>
            <person name="Luecker S."/>
            <person name="Lage O.M."/>
            <person name="Pohl T."/>
            <person name="Merkel B.J."/>
            <person name="Hornburger P."/>
            <person name="Mueller R.-W."/>
            <person name="Bruemmer F."/>
            <person name="Labrenz M."/>
            <person name="Spormann A.M."/>
            <person name="Op Den Camp H."/>
            <person name="Overmann J."/>
            <person name="Amann R."/>
            <person name="Jetten M.S.M."/>
            <person name="Mascher T."/>
            <person name="Medema M.H."/>
            <person name="Devos D.P."/>
            <person name="Kaster A.-K."/>
            <person name="Ovreas L."/>
            <person name="Rohde M."/>
            <person name="Galperin M.Y."/>
            <person name="Jogler C."/>
        </authorList>
    </citation>
    <scope>NUCLEOTIDE SEQUENCE [LARGE SCALE GENOMIC DNA]</scope>
    <source>
        <strain evidence="2 3">Poly51</strain>
    </source>
</reference>
<dbReference type="PANTHER" id="PTHR34821:SF2">
    <property type="entry name" value="INNER MEMBRANE PROTEIN YDCZ"/>
    <property type="match status" value="1"/>
</dbReference>
<evidence type="ECO:0008006" key="4">
    <source>
        <dbReference type="Google" id="ProtNLM"/>
    </source>
</evidence>
<evidence type="ECO:0000313" key="2">
    <source>
        <dbReference type="EMBL" id="TWU56766.1"/>
    </source>
</evidence>
<organism evidence="2 3">
    <name type="scientific">Rubripirellula tenax</name>
    <dbReference type="NCBI Taxonomy" id="2528015"/>
    <lineage>
        <taxon>Bacteria</taxon>
        <taxon>Pseudomonadati</taxon>
        <taxon>Planctomycetota</taxon>
        <taxon>Planctomycetia</taxon>
        <taxon>Pirellulales</taxon>
        <taxon>Pirellulaceae</taxon>
        <taxon>Rubripirellula</taxon>
    </lineage>
</organism>